<dbReference type="EMBL" id="FWFK01000003">
    <property type="protein sequence ID" value="SLN43445.1"/>
    <property type="molecule type" value="Genomic_DNA"/>
</dbReference>
<keyword evidence="5" id="KW-0862">Zinc</keyword>
<evidence type="ECO:0000256" key="4">
    <source>
        <dbReference type="ARBA" id="ARBA00022692"/>
    </source>
</evidence>
<dbReference type="InterPro" id="IPR027469">
    <property type="entry name" value="Cation_efflux_TMD_sf"/>
</dbReference>
<dbReference type="PANTHER" id="PTHR11562">
    <property type="entry name" value="CATION EFFLUX PROTEIN/ ZINC TRANSPORTER"/>
    <property type="match status" value="1"/>
</dbReference>
<dbReference type="PANTHER" id="PTHR11562:SF17">
    <property type="entry name" value="RE54080P-RELATED"/>
    <property type="match status" value="1"/>
</dbReference>
<keyword evidence="4 9" id="KW-0812">Transmembrane</keyword>
<dbReference type="Proteomes" id="UP000193570">
    <property type="component" value="Unassembled WGS sequence"/>
</dbReference>
<evidence type="ECO:0000256" key="2">
    <source>
        <dbReference type="ARBA" id="ARBA00008873"/>
    </source>
</evidence>
<dbReference type="Pfam" id="PF01545">
    <property type="entry name" value="Cation_efflux"/>
    <property type="match status" value="1"/>
</dbReference>
<dbReference type="InterPro" id="IPR027470">
    <property type="entry name" value="Cation_efflux_CTD"/>
</dbReference>
<evidence type="ECO:0000259" key="10">
    <source>
        <dbReference type="Pfam" id="PF01545"/>
    </source>
</evidence>
<keyword evidence="8 9" id="KW-0472">Membrane</keyword>
<evidence type="ECO:0000259" key="11">
    <source>
        <dbReference type="Pfam" id="PF16916"/>
    </source>
</evidence>
<sequence>MPHDSGHHHVDPEAGDGRVAAAVGLNVALTVAQIVGGIVSGSLAMIADAIHNLSDATALVIAFVARRIARRPADADMTFGYRRAEVVAALVNYTTLVVIGLYLGYEAIHRVFAPEPVTGWIVVIVAGIALIVDLGTAALTYAMSKDSVNIRAAFVHNVADALGSVGVIAAGTLILLFGWVWVDPAVTLLIAGYILWTSLGEMPEVIRILMLGSPEDMDSERVVEAVREVPGVAGVHHAHLWLMSQHTVSFEAHVAVEAGAWDRADEIKARVKMALSDRFGIGHSTLELECAVHACRDVPVFGAA</sequence>
<dbReference type="RefSeq" id="WP_085791844.1">
    <property type="nucleotide sequence ID" value="NZ_FWFK01000003.1"/>
</dbReference>
<protein>
    <submittedName>
        <fullName evidence="12">Cadmium, cobalt and zinc/H(+)-K(+) antiporter</fullName>
    </submittedName>
</protein>
<dbReference type="SUPFAM" id="SSF161111">
    <property type="entry name" value="Cation efflux protein transmembrane domain-like"/>
    <property type="match status" value="1"/>
</dbReference>
<dbReference type="SUPFAM" id="SSF160240">
    <property type="entry name" value="Cation efflux protein cytoplasmic domain-like"/>
    <property type="match status" value="1"/>
</dbReference>
<evidence type="ECO:0000256" key="9">
    <source>
        <dbReference type="SAM" id="Phobius"/>
    </source>
</evidence>
<keyword evidence="7" id="KW-0406">Ion transport</keyword>
<evidence type="ECO:0000256" key="6">
    <source>
        <dbReference type="ARBA" id="ARBA00022989"/>
    </source>
</evidence>
<comment type="subcellular location">
    <subcellularLocation>
        <location evidence="1">Membrane</location>
        <topology evidence="1">Multi-pass membrane protein</topology>
    </subcellularLocation>
</comment>
<evidence type="ECO:0000256" key="8">
    <source>
        <dbReference type="ARBA" id="ARBA00023136"/>
    </source>
</evidence>
<evidence type="ECO:0000313" key="13">
    <source>
        <dbReference type="Proteomes" id="UP000193570"/>
    </source>
</evidence>
<gene>
    <name evidence="12" type="primary">czcD</name>
    <name evidence="12" type="ORF">ROJ8625_02153</name>
</gene>
<feature type="domain" description="Cation efflux protein transmembrane" evidence="10">
    <location>
        <begin position="20"/>
        <end position="210"/>
    </location>
</feature>
<dbReference type="GO" id="GO:0005886">
    <property type="term" value="C:plasma membrane"/>
    <property type="evidence" value="ECO:0007669"/>
    <property type="project" value="TreeGrafter"/>
</dbReference>
<keyword evidence="6 9" id="KW-1133">Transmembrane helix</keyword>
<keyword evidence="13" id="KW-1185">Reference proteome</keyword>
<proteinExistence type="inferred from homology"/>
<feature type="transmembrane region" description="Helical" evidence="9">
    <location>
        <begin position="86"/>
        <end position="105"/>
    </location>
</feature>
<feature type="transmembrane region" description="Helical" evidence="9">
    <location>
        <begin position="117"/>
        <end position="142"/>
    </location>
</feature>
<dbReference type="AlphaFoldDB" id="A0A1X6Z7V1"/>
<evidence type="ECO:0000256" key="5">
    <source>
        <dbReference type="ARBA" id="ARBA00022906"/>
    </source>
</evidence>
<name>A0A1X6Z7V1_9RHOB</name>
<keyword evidence="3" id="KW-0813">Transport</keyword>
<dbReference type="InterPro" id="IPR002524">
    <property type="entry name" value="Cation_efflux"/>
</dbReference>
<dbReference type="GO" id="GO:0005385">
    <property type="term" value="F:zinc ion transmembrane transporter activity"/>
    <property type="evidence" value="ECO:0007669"/>
    <property type="project" value="TreeGrafter"/>
</dbReference>
<organism evidence="12 13">
    <name type="scientific">Roseivivax jejudonensis</name>
    <dbReference type="NCBI Taxonomy" id="1529041"/>
    <lineage>
        <taxon>Bacteria</taxon>
        <taxon>Pseudomonadati</taxon>
        <taxon>Pseudomonadota</taxon>
        <taxon>Alphaproteobacteria</taxon>
        <taxon>Rhodobacterales</taxon>
        <taxon>Roseobacteraceae</taxon>
        <taxon>Roseivivax</taxon>
    </lineage>
</organism>
<evidence type="ECO:0000313" key="12">
    <source>
        <dbReference type="EMBL" id="SLN43445.1"/>
    </source>
</evidence>
<dbReference type="Pfam" id="PF16916">
    <property type="entry name" value="ZT_dimer"/>
    <property type="match status" value="1"/>
</dbReference>
<dbReference type="InterPro" id="IPR058533">
    <property type="entry name" value="Cation_efflux_TM"/>
</dbReference>
<dbReference type="NCBIfam" id="TIGR01297">
    <property type="entry name" value="CDF"/>
    <property type="match status" value="1"/>
</dbReference>
<reference evidence="12 13" key="1">
    <citation type="submission" date="2017-03" db="EMBL/GenBank/DDBJ databases">
        <authorList>
            <person name="Afonso C.L."/>
            <person name="Miller P.J."/>
            <person name="Scott M.A."/>
            <person name="Spackman E."/>
            <person name="Goraichik I."/>
            <person name="Dimitrov K.M."/>
            <person name="Suarez D.L."/>
            <person name="Swayne D.E."/>
        </authorList>
    </citation>
    <scope>NUCLEOTIDE SEQUENCE [LARGE SCALE GENOMIC DNA]</scope>
    <source>
        <strain evidence="12 13">CECT 8625</strain>
    </source>
</reference>
<dbReference type="Gene3D" id="1.20.1510.10">
    <property type="entry name" value="Cation efflux protein transmembrane domain"/>
    <property type="match status" value="1"/>
</dbReference>
<dbReference type="InterPro" id="IPR036837">
    <property type="entry name" value="Cation_efflux_CTD_sf"/>
</dbReference>
<evidence type="ECO:0000256" key="1">
    <source>
        <dbReference type="ARBA" id="ARBA00004141"/>
    </source>
</evidence>
<dbReference type="OrthoDB" id="9809646at2"/>
<comment type="similarity">
    <text evidence="2">Belongs to the cation diffusion facilitator (CDF) transporter (TC 2.A.4) family. SLC30A subfamily.</text>
</comment>
<feature type="transmembrane region" description="Helical" evidence="9">
    <location>
        <begin position="20"/>
        <end position="39"/>
    </location>
</feature>
<keyword evidence="5" id="KW-0864">Zinc transport</keyword>
<evidence type="ECO:0000256" key="7">
    <source>
        <dbReference type="ARBA" id="ARBA00023065"/>
    </source>
</evidence>
<feature type="transmembrane region" description="Helical" evidence="9">
    <location>
        <begin position="154"/>
        <end position="179"/>
    </location>
</feature>
<accession>A0A1X6Z7V1</accession>
<dbReference type="InterPro" id="IPR050681">
    <property type="entry name" value="CDF/SLC30A"/>
</dbReference>
<feature type="domain" description="Cation efflux protein cytoplasmic" evidence="11">
    <location>
        <begin position="214"/>
        <end position="289"/>
    </location>
</feature>
<evidence type="ECO:0000256" key="3">
    <source>
        <dbReference type="ARBA" id="ARBA00022448"/>
    </source>
</evidence>